<feature type="transmembrane region" description="Helical" evidence="8">
    <location>
        <begin position="281"/>
        <end position="301"/>
    </location>
</feature>
<evidence type="ECO:0000256" key="3">
    <source>
        <dbReference type="ARBA" id="ARBA00022692"/>
    </source>
</evidence>
<feature type="transmembrane region" description="Helical" evidence="8">
    <location>
        <begin position="211"/>
        <end position="231"/>
    </location>
</feature>
<feature type="transmembrane region" description="Helical" evidence="8">
    <location>
        <begin position="163"/>
        <end position="183"/>
    </location>
</feature>
<dbReference type="AlphaFoldDB" id="G5ICT4"/>
<evidence type="ECO:0000313" key="11">
    <source>
        <dbReference type="Proteomes" id="UP000005384"/>
    </source>
</evidence>
<dbReference type="PATRIC" id="fig|742737.3.peg.1278"/>
<keyword evidence="11" id="KW-1185">Reference proteome</keyword>
<feature type="transmembrane region" description="Helical" evidence="8">
    <location>
        <begin position="81"/>
        <end position="99"/>
    </location>
</feature>
<organism evidence="10 11">
    <name type="scientific">Hungatella hathewayi WAL-18680</name>
    <dbReference type="NCBI Taxonomy" id="742737"/>
    <lineage>
        <taxon>Bacteria</taxon>
        <taxon>Bacillati</taxon>
        <taxon>Bacillota</taxon>
        <taxon>Clostridia</taxon>
        <taxon>Lachnospirales</taxon>
        <taxon>Lachnospiraceae</taxon>
        <taxon>Hungatella</taxon>
    </lineage>
</organism>
<dbReference type="HOGENOM" id="CLU_007100_9_1_9"/>
<keyword evidence="6 8" id="KW-0472">Membrane</keyword>
<feature type="transmembrane region" description="Helical" evidence="8">
    <location>
        <begin position="6"/>
        <end position="25"/>
    </location>
</feature>
<reference evidence="10 11" key="1">
    <citation type="submission" date="2011-08" db="EMBL/GenBank/DDBJ databases">
        <title>The Genome Sequence of Clostridium hathewayi WAL-18680.</title>
        <authorList>
            <consortium name="The Broad Institute Genome Sequencing Platform"/>
            <person name="Earl A."/>
            <person name="Ward D."/>
            <person name="Feldgarden M."/>
            <person name="Gevers D."/>
            <person name="Finegold S.M."/>
            <person name="Summanen P.H."/>
            <person name="Molitoris D.R."/>
            <person name="Song M."/>
            <person name="Daigneault M."/>
            <person name="Allen-Vercoe E."/>
            <person name="Young S.K."/>
            <person name="Zeng Q."/>
            <person name="Gargeya S."/>
            <person name="Fitzgerald M."/>
            <person name="Haas B."/>
            <person name="Abouelleil A."/>
            <person name="Alvarado L."/>
            <person name="Arachchi H.M."/>
            <person name="Berlin A."/>
            <person name="Brown A."/>
            <person name="Chapman S.B."/>
            <person name="Chen Z."/>
            <person name="Dunbar C."/>
            <person name="Freedman E."/>
            <person name="Gearin G."/>
            <person name="Gellesch M."/>
            <person name="Goldberg J."/>
            <person name="Griggs A."/>
            <person name="Gujja S."/>
            <person name="Heiman D."/>
            <person name="Howarth C."/>
            <person name="Larson L."/>
            <person name="Lui A."/>
            <person name="MacDonald P.J.P."/>
            <person name="Montmayeur A."/>
            <person name="Murphy C."/>
            <person name="Neiman D."/>
            <person name="Pearson M."/>
            <person name="Priest M."/>
            <person name="Roberts A."/>
            <person name="Saif S."/>
            <person name="Shea T."/>
            <person name="Shenoy N."/>
            <person name="Sisk P."/>
            <person name="Stolte C."/>
            <person name="Sykes S."/>
            <person name="Wortman J."/>
            <person name="Nusbaum C."/>
            <person name="Birren B."/>
        </authorList>
    </citation>
    <scope>NUCLEOTIDE SEQUENCE [LARGE SCALE GENOMIC DNA]</scope>
    <source>
        <strain evidence="10 11">WAL-18680</strain>
    </source>
</reference>
<dbReference type="RefSeq" id="WP_006779254.1">
    <property type="nucleotide sequence ID" value="NZ_CP040506.1"/>
</dbReference>
<evidence type="ECO:0000313" key="10">
    <source>
        <dbReference type="EMBL" id="EHI60705.1"/>
    </source>
</evidence>
<evidence type="ECO:0000256" key="4">
    <source>
        <dbReference type="ARBA" id="ARBA00022989"/>
    </source>
</evidence>
<dbReference type="GO" id="GO:0016491">
    <property type="term" value="F:oxidoreductase activity"/>
    <property type="evidence" value="ECO:0007669"/>
    <property type="project" value="UniProtKB-KW"/>
</dbReference>
<dbReference type="PANTHER" id="PTHR42682">
    <property type="entry name" value="HYDROGENASE-4 COMPONENT F"/>
    <property type="match status" value="1"/>
</dbReference>
<name>G5ICT4_9FIRM</name>
<keyword evidence="5" id="KW-0560">Oxidoreductase</keyword>
<dbReference type="InterPro" id="IPR001750">
    <property type="entry name" value="ND/Mrp_TM"/>
</dbReference>
<comment type="caution">
    <text evidence="10">The sequence shown here is derived from an EMBL/GenBank/DDBJ whole genome shotgun (WGS) entry which is preliminary data.</text>
</comment>
<feature type="transmembrane region" description="Helical" evidence="8">
    <location>
        <begin position="308"/>
        <end position="330"/>
    </location>
</feature>
<keyword evidence="2" id="KW-1003">Cell membrane</keyword>
<feature type="transmembrane region" description="Helical" evidence="8">
    <location>
        <begin position="135"/>
        <end position="151"/>
    </location>
</feature>
<evidence type="ECO:0000256" key="5">
    <source>
        <dbReference type="ARBA" id="ARBA00023002"/>
    </source>
</evidence>
<feature type="transmembrane region" description="Helical" evidence="8">
    <location>
        <begin position="438"/>
        <end position="458"/>
    </location>
</feature>
<feature type="domain" description="NADH:quinone oxidoreductase/Mrp antiporter transmembrane" evidence="9">
    <location>
        <begin position="128"/>
        <end position="425"/>
    </location>
</feature>
<feature type="transmembrane region" description="Helical" evidence="8">
    <location>
        <begin position="700"/>
        <end position="721"/>
    </location>
</feature>
<feature type="transmembrane region" description="Helical" evidence="8">
    <location>
        <begin position="111"/>
        <end position="129"/>
    </location>
</feature>
<protein>
    <recommendedName>
        <fullName evidence="9">NADH:quinone oxidoreductase/Mrp antiporter transmembrane domain-containing protein</fullName>
    </recommendedName>
</protein>
<dbReference type="InterPro" id="IPR052175">
    <property type="entry name" value="ComplexI-like_HydComp"/>
</dbReference>
<dbReference type="Proteomes" id="UP000005384">
    <property type="component" value="Unassembled WGS sequence"/>
</dbReference>
<dbReference type="PANTHER" id="PTHR42682:SF4">
    <property type="entry name" value="NADH-UBIQUINONE_PLASTOQUINONE"/>
    <property type="match status" value="1"/>
</dbReference>
<evidence type="ECO:0000256" key="8">
    <source>
        <dbReference type="SAM" id="Phobius"/>
    </source>
</evidence>
<dbReference type="Pfam" id="PF00361">
    <property type="entry name" value="Proton_antipo_M"/>
    <property type="match status" value="1"/>
</dbReference>
<dbReference type="OrthoDB" id="9807568at2"/>
<evidence type="ECO:0000256" key="1">
    <source>
        <dbReference type="ARBA" id="ARBA00004651"/>
    </source>
</evidence>
<evidence type="ECO:0000256" key="2">
    <source>
        <dbReference type="ARBA" id="ARBA00022475"/>
    </source>
</evidence>
<accession>G5ICT4</accession>
<feature type="transmembrane region" description="Helical" evidence="8">
    <location>
        <begin position="342"/>
        <end position="363"/>
    </location>
</feature>
<feature type="transmembrane region" description="Helical" evidence="8">
    <location>
        <begin position="34"/>
        <end position="55"/>
    </location>
</feature>
<dbReference type="GO" id="GO:0005886">
    <property type="term" value="C:plasma membrane"/>
    <property type="evidence" value="ECO:0007669"/>
    <property type="project" value="UniProtKB-SubCell"/>
</dbReference>
<comment type="subcellular location">
    <subcellularLocation>
        <location evidence="1">Cell membrane</location>
        <topology evidence="1">Multi-pass membrane protein</topology>
    </subcellularLocation>
    <subcellularLocation>
        <location evidence="7">Membrane</location>
        <topology evidence="7">Multi-pass membrane protein</topology>
    </subcellularLocation>
</comment>
<feature type="transmembrane region" description="Helical" evidence="8">
    <location>
        <begin position="383"/>
        <end position="402"/>
    </location>
</feature>
<feature type="transmembrane region" description="Helical" evidence="8">
    <location>
        <begin position="252"/>
        <end position="275"/>
    </location>
</feature>
<keyword evidence="3 7" id="KW-0812">Transmembrane</keyword>
<evidence type="ECO:0000259" key="9">
    <source>
        <dbReference type="Pfam" id="PF00361"/>
    </source>
</evidence>
<feature type="transmembrane region" description="Helical" evidence="8">
    <location>
        <begin position="528"/>
        <end position="553"/>
    </location>
</feature>
<proteinExistence type="predicted"/>
<keyword evidence="4 8" id="KW-1133">Transmembrane helix</keyword>
<gene>
    <name evidence="10" type="ORF">HMPREF9473_01269</name>
</gene>
<evidence type="ECO:0000256" key="6">
    <source>
        <dbReference type="ARBA" id="ARBA00023136"/>
    </source>
</evidence>
<dbReference type="PRINTS" id="PR01434">
    <property type="entry name" value="NADHDHGNASE5"/>
</dbReference>
<sequence>MMGDGILLFLALWPMAGALVCYLIGRRNKELRSLAADGVTIVEFGVLVFLLLQVIGGRTYDFVWEDFCGLGLVLKLDGFRALYGLIAAWMWMMTTIFSKEYFAHYRNRNRYYLFLLVTLGATVGVFLSADLYTTFIFFEIMSFTSYVWVAHDEKAESMRAAATYLGVAVIGGLVMLMGLFLLYHTVGTLNMDMLLDACRKAMDARPYDHQVYLQLFIAGALILFGFGAKAGMFPLHIWLPKAHPVAPAPASALLSGILTKVGVFGIAVVSCNIFLHDASWGGLILMLGVVTMFGGALLALFSVDLKRTLACSSMSQIGFILVGMGMQGILGEENALAVRGTLLHMVNHSLIKLVLFMAAGVVFQNLHKLNLNDIRGFGRKKPALCFCFLMGALGIAGIPLWNGYVSKTLLHESIVEYTHVVAAAGGSVGLWKAVEWTFLLSGGITVAYMLKLFIALFVEKNGDSQLQAKYDGMTRYMNGQSSFALIGSAVVLPVMGFLPGIVMDGIADLGQSFFHGMAPEHAVHYFSLTNLTGAVISIGIGLVLYFGVVRLWMMKDSTYVNRWPAWLDLENLIYRPVLLGLLPGVCGFLCQILDRYLLNGFVKVFLAISSVVCRCMDHLVDSIIVLARKTTHRQTTASKRRVVNDRIAYALGLLCDDCILIMNKTVRRKRPIETSTIPRLMELEERIVTTNRLIGSSMSFGLMLVCVGLCLTLGYLLYSYIV</sequence>
<evidence type="ECO:0000256" key="7">
    <source>
        <dbReference type="RuleBase" id="RU000320"/>
    </source>
</evidence>
<feature type="transmembrane region" description="Helical" evidence="8">
    <location>
        <begin position="483"/>
        <end position="507"/>
    </location>
</feature>
<dbReference type="EMBL" id="ADLN01000012">
    <property type="protein sequence ID" value="EHI60705.1"/>
    <property type="molecule type" value="Genomic_DNA"/>
</dbReference>